<dbReference type="OrthoDB" id="5519740at2759"/>
<dbReference type="InParanoid" id="A0A423W565"/>
<dbReference type="InterPro" id="IPR005545">
    <property type="entry name" value="YCII"/>
</dbReference>
<dbReference type="InterPro" id="IPR011008">
    <property type="entry name" value="Dimeric_a/b-barrel"/>
</dbReference>
<name>A0A423W565_9PEZI</name>
<evidence type="ECO:0000259" key="1">
    <source>
        <dbReference type="Pfam" id="PF03795"/>
    </source>
</evidence>
<dbReference type="PANTHER" id="PTHR33606">
    <property type="entry name" value="PROTEIN YCII"/>
    <property type="match status" value="1"/>
</dbReference>
<proteinExistence type="predicted"/>
<feature type="domain" description="YCII-related" evidence="1">
    <location>
        <begin position="9"/>
        <end position="95"/>
    </location>
</feature>
<dbReference type="EMBL" id="LKEB01000061">
    <property type="protein sequence ID" value="ROV98456.1"/>
    <property type="molecule type" value="Genomic_DNA"/>
</dbReference>
<dbReference type="SUPFAM" id="SSF54909">
    <property type="entry name" value="Dimeric alpha+beta barrel"/>
    <property type="match status" value="1"/>
</dbReference>
<sequence>MATAPEANWLIQVPDKPGFQVAQLRQDNLAAHMAYNKVHIDAGRMVLSGPTVKAHPDTSGKPPTITGSVMVWKTHSENEMYTWLGENPYAASGVWDLERATCTPFLCAVRKAI</sequence>
<dbReference type="Gene3D" id="3.30.70.1060">
    <property type="entry name" value="Dimeric alpha+beta barrel"/>
    <property type="match status" value="1"/>
</dbReference>
<reference evidence="2 3" key="1">
    <citation type="submission" date="2015-09" db="EMBL/GenBank/DDBJ databases">
        <title>Host preference determinants of Valsa canker pathogens revealed by comparative genomics.</title>
        <authorList>
            <person name="Yin Z."/>
            <person name="Huang L."/>
        </authorList>
    </citation>
    <scope>NUCLEOTIDE SEQUENCE [LARGE SCALE GENOMIC DNA]</scope>
    <source>
        <strain evidence="2 3">SXYLt</strain>
    </source>
</reference>
<organism evidence="2 3">
    <name type="scientific">Cytospora leucostoma</name>
    <dbReference type="NCBI Taxonomy" id="1230097"/>
    <lineage>
        <taxon>Eukaryota</taxon>
        <taxon>Fungi</taxon>
        <taxon>Dikarya</taxon>
        <taxon>Ascomycota</taxon>
        <taxon>Pezizomycotina</taxon>
        <taxon>Sordariomycetes</taxon>
        <taxon>Sordariomycetidae</taxon>
        <taxon>Diaporthales</taxon>
        <taxon>Cytosporaceae</taxon>
        <taxon>Cytospora</taxon>
    </lineage>
</organism>
<dbReference type="Proteomes" id="UP000285146">
    <property type="component" value="Unassembled WGS sequence"/>
</dbReference>
<keyword evidence="3" id="KW-1185">Reference proteome</keyword>
<dbReference type="AlphaFoldDB" id="A0A423W565"/>
<gene>
    <name evidence="2" type="ORF">VPNG_08528</name>
</gene>
<accession>A0A423W565</accession>
<dbReference type="PANTHER" id="PTHR33606:SF3">
    <property type="entry name" value="PROTEIN YCII"/>
    <property type="match status" value="1"/>
</dbReference>
<protein>
    <recommendedName>
        <fullName evidence="1">YCII-related domain-containing protein</fullName>
    </recommendedName>
</protein>
<dbReference type="Pfam" id="PF03795">
    <property type="entry name" value="YCII"/>
    <property type="match status" value="1"/>
</dbReference>
<evidence type="ECO:0000313" key="3">
    <source>
        <dbReference type="Proteomes" id="UP000285146"/>
    </source>
</evidence>
<evidence type="ECO:0000313" key="2">
    <source>
        <dbReference type="EMBL" id="ROV98456.1"/>
    </source>
</evidence>
<dbReference type="InterPro" id="IPR051807">
    <property type="entry name" value="Sec-metab_biosynth-assoc"/>
</dbReference>
<comment type="caution">
    <text evidence="2">The sequence shown here is derived from an EMBL/GenBank/DDBJ whole genome shotgun (WGS) entry which is preliminary data.</text>
</comment>